<dbReference type="EMBL" id="FUZO01000001">
    <property type="protein sequence ID" value="SKC45423.1"/>
    <property type="molecule type" value="Genomic_DNA"/>
</dbReference>
<reference evidence="5 6" key="1">
    <citation type="submission" date="2017-02" db="EMBL/GenBank/DDBJ databases">
        <authorList>
            <person name="Varghese N."/>
            <person name="Submissions S."/>
        </authorList>
    </citation>
    <scope>NUCLEOTIDE SEQUENCE [LARGE SCALE GENOMIC DNA]</scope>
    <source>
        <strain evidence="5 6">VKM Ac-1787</strain>
    </source>
</reference>
<feature type="domain" description="HTH gntR-type" evidence="4">
    <location>
        <begin position="2"/>
        <end position="70"/>
    </location>
</feature>
<evidence type="ECO:0000313" key="5">
    <source>
        <dbReference type="EMBL" id="SKC45423.1"/>
    </source>
</evidence>
<dbReference type="InterPro" id="IPR000524">
    <property type="entry name" value="Tscrpt_reg_HTH_GntR"/>
</dbReference>
<keyword evidence="1" id="KW-0805">Transcription regulation</keyword>
<dbReference type="SUPFAM" id="SSF48008">
    <property type="entry name" value="GntR ligand-binding domain-like"/>
    <property type="match status" value="1"/>
</dbReference>
<organism evidence="5 6">
    <name type="scientific">Plantibacter cousiniae</name>
    <name type="common">nom. nud.</name>
    <dbReference type="NCBI Taxonomy" id="199709"/>
    <lineage>
        <taxon>Bacteria</taxon>
        <taxon>Bacillati</taxon>
        <taxon>Actinomycetota</taxon>
        <taxon>Actinomycetes</taxon>
        <taxon>Micrococcales</taxon>
        <taxon>Microbacteriaceae</taxon>
        <taxon>Plantibacter</taxon>
    </lineage>
</organism>
<gene>
    <name evidence="5" type="ORF">SAMN06295973_1092</name>
</gene>
<proteinExistence type="predicted"/>
<dbReference type="PANTHER" id="PTHR43537:SF5">
    <property type="entry name" value="UXU OPERON TRANSCRIPTIONAL REGULATOR"/>
    <property type="match status" value="1"/>
</dbReference>
<evidence type="ECO:0000256" key="3">
    <source>
        <dbReference type="ARBA" id="ARBA00023163"/>
    </source>
</evidence>
<dbReference type="PRINTS" id="PR00035">
    <property type="entry name" value="HTHGNTR"/>
</dbReference>
<dbReference type="InterPro" id="IPR008920">
    <property type="entry name" value="TF_FadR/GntR_C"/>
</dbReference>
<dbReference type="Pfam" id="PF07729">
    <property type="entry name" value="FCD"/>
    <property type="match status" value="1"/>
</dbReference>
<keyword evidence="2" id="KW-0238">DNA-binding</keyword>
<dbReference type="InterPro" id="IPR036390">
    <property type="entry name" value="WH_DNA-bd_sf"/>
</dbReference>
<dbReference type="PROSITE" id="PS50949">
    <property type="entry name" value="HTH_GNTR"/>
    <property type="match status" value="1"/>
</dbReference>
<keyword evidence="6" id="KW-1185">Reference proteome</keyword>
<dbReference type="InterPro" id="IPR036388">
    <property type="entry name" value="WH-like_DNA-bd_sf"/>
</dbReference>
<evidence type="ECO:0000313" key="6">
    <source>
        <dbReference type="Proteomes" id="UP000190827"/>
    </source>
</evidence>
<dbReference type="RefSeq" id="WP_079705047.1">
    <property type="nucleotide sequence ID" value="NZ_FUZO01000001.1"/>
</dbReference>
<dbReference type="SUPFAM" id="SSF46785">
    <property type="entry name" value="Winged helix' DNA-binding domain"/>
    <property type="match status" value="1"/>
</dbReference>
<dbReference type="PANTHER" id="PTHR43537">
    <property type="entry name" value="TRANSCRIPTIONAL REGULATOR, GNTR FAMILY"/>
    <property type="match status" value="1"/>
</dbReference>
<dbReference type="Gene3D" id="1.10.10.10">
    <property type="entry name" value="Winged helix-like DNA-binding domain superfamily/Winged helix DNA-binding domain"/>
    <property type="match status" value="1"/>
</dbReference>
<dbReference type="Pfam" id="PF00392">
    <property type="entry name" value="GntR"/>
    <property type="match status" value="1"/>
</dbReference>
<protein>
    <submittedName>
        <fullName evidence="5">Transcriptional regulator, GntR family</fullName>
    </submittedName>
</protein>
<comment type="caution">
    <text evidence="5">The sequence shown here is derived from an EMBL/GenBank/DDBJ whole genome shotgun (WGS) entry which is preliminary data.</text>
</comment>
<evidence type="ECO:0000256" key="2">
    <source>
        <dbReference type="ARBA" id="ARBA00023125"/>
    </source>
</evidence>
<accession>A0ABY1LIN6</accession>
<dbReference type="SMART" id="SM00895">
    <property type="entry name" value="FCD"/>
    <property type="match status" value="1"/>
</dbReference>
<dbReference type="Gene3D" id="1.20.120.530">
    <property type="entry name" value="GntR ligand-binding domain-like"/>
    <property type="match status" value="1"/>
</dbReference>
<evidence type="ECO:0000259" key="4">
    <source>
        <dbReference type="PROSITE" id="PS50949"/>
    </source>
</evidence>
<dbReference type="InterPro" id="IPR011711">
    <property type="entry name" value="GntR_C"/>
</dbReference>
<name>A0ABY1LIN6_9MICO</name>
<sequence>MAEPLEALVARLVELATPEPGTTARRLPPERELGEALQMSRGALREQLAVLERLGFLHRTQGRGTSIDAPGDNFVRSWFTISRQLGYLSDDQFARSRMMLEETVAEAAAGLVTDEAVAVLRDDVDRMIAATLAGDHDAALEADVDFHSRLNAIVDDPIFRLMHEGFSHVLRETIRQRRLRAIEVEQPDERGVRRTDSVHYAVVDALAARDAEAARRAMRQHFEDWLQLEADDGAS</sequence>
<evidence type="ECO:0000256" key="1">
    <source>
        <dbReference type="ARBA" id="ARBA00023015"/>
    </source>
</evidence>
<dbReference type="Proteomes" id="UP000190827">
    <property type="component" value="Unassembled WGS sequence"/>
</dbReference>
<keyword evidence="3" id="KW-0804">Transcription</keyword>